<comment type="caution">
    <text evidence="1">The sequence shown here is derived from an EMBL/GenBank/DDBJ whole genome shotgun (WGS) entry which is preliminary data.</text>
</comment>
<sequence length="62" mass="7005">MDARTQEERNTAGEAVMQRMIEEMFWAAWLNRFGRLCVADHDLAAPFLPPIAATESAIRRAA</sequence>
<keyword evidence="2" id="KW-1185">Reference proteome</keyword>
<dbReference type="RefSeq" id="WP_233719595.1">
    <property type="nucleotide sequence ID" value="NZ_JAJUWU010000009.1"/>
</dbReference>
<proteinExistence type="predicted"/>
<gene>
    <name evidence="1" type="ORF">LZD57_10595</name>
</gene>
<protein>
    <submittedName>
        <fullName evidence="1">Uncharacterized protein</fullName>
    </submittedName>
</protein>
<name>A0A9X1T4W0_9HYPH</name>
<reference evidence="1" key="1">
    <citation type="submission" date="2022-01" db="EMBL/GenBank/DDBJ databases">
        <title>Jiella avicenniae sp. nov., a novel endophytic bacterium isolated from bark of Avicennia marina.</title>
        <authorList>
            <person name="Tuo L."/>
        </authorList>
    </citation>
    <scope>NUCLEOTIDE SEQUENCE</scope>
    <source>
        <strain evidence="1">CBK1P-4</strain>
    </source>
</reference>
<dbReference type="Proteomes" id="UP001139035">
    <property type="component" value="Unassembled WGS sequence"/>
</dbReference>
<accession>A0A9X1T4W0</accession>
<evidence type="ECO:0000313" key="2">
    <source>
        <dbReference type="Proteomes" id="UP001139035"/>
    </source>
</evidence>
<evidence type="ECO:0000313" key="1">
    <source>
        <dbReference type="EMBL" id="MCE7028437.1"/>
    </source>
</evidence>
<dbReference type="EMBL" id="JAJUWU010000009">
    <property type="protein sequence ID" value="MCE7028437.1"/>
    <property type="molecule type" value="Genomic_DNA"/>
</dbReference>
<organism evidence="1 2">
    <name type="scientific">Jiella avicenniae</name>
    <dbReference type="NCBI Taxonomy" id="2907202"/>
    <lineage>
        <taxon>Bacteria</taxon>
        <taxon>Pseudomonadati</taxon>
        <taxon>Pseudomonadota</taxon>
        <taxon>Alphaproteobacteria</taxon>
        <taxon>Hyphomicrobiales</taxon>
        <taxon>Aurantimonadaceae</taxon>
        <taxon>Jiella</taxon>
    </lineage>
</organism>
<dbReference type="AlphaFoldDB" id="A0A9X1T4W0"/>